<dbReference type="SUPFAM" id="SSF48576">
    <property type="entry name" value="Terpenoid synthases"/>
    <property type="match status" value="1"/>
</dbReference>
<evidence type="ECO:0000256" key="6">
    <source>
        <dbReference type="RuleBase" id="RU004466"/>
    </source>
</evidence>
<protein>
    <submittedName>
        <fullName evidence="7">Polyprenyl synthetase family protein</fullName>
    </submittedName>
</protein>
<dbReference type="GO" id="GO:0004659">
    <property type="term" value="F:prenyltransferase activity"/>
    <property type="evidence" value="ECO:0007669"/>
    <property type="project" value="InterPro"/>
</dbReference>
<dbReference type="GO" id="GO:0046872">
    <property type="term" value="F:metal ion binding"/>
    <property type="evidence" value="ECO:0007669"/>
    <property type="project" value="UniProtKB-KW"/>
</dbReference>
<dbReference type="EMBL" id="JAFIDN010000004">
    <property type="protein sequence ID" value="MBP3192488.1"/>
    <property type="molecule type" value="Genomic_DNA"/>
</dbReference>
<gene>
    <name evidence="7" type="ORF">NATSA_07420</name>
</gene>
<comment type="cofactor">
    <cofactor evidence="1">
        <name>Mg(2+)</name>
        <dbReference type="ChEBI" id="CHEBI:18420"/>
    </cofactor>
</comment>
<dbReference type="PANTHER" id="PTHR12001">
    <property type="entry name" value="GERANYLGERANYL PYROPHOSPHATE SYNTHASE"/>
    <property type="match status" value="1"/>
</dbReference>
<dbReference type="InterPro" id="IPR008949">
    <property type="entry name" value="Isoprenoid_synthase_dom_sf"/>
</dbReference>
<keyword evidence="8" id="KW-1185">Reference proteome</keyword>
<evidence type="ECO:0000313" key="8">
    <source>
        <dbReference type="Proteomes" id="UP000673975"/>
    </source>
</evidence>
<comment type="similarity">
    <text evidence="2 6">Belongs to the FPP/GGPP synthase family.</text>
</comment>
<keyword evidence="3 6" id="KW-0808">Transferase</keyword>
<dbReference type="InterPro" id="IPR000092">
    <property type="entry name" value="Polyprenyl_synt"/>
</dbReference>
<reference evidence="7" key="1">
    <citation type="submission" date="2021-02" db="EMBL/GenBank/DDBJ databases">
        <title>Natronogracilivirga saccharolytica gen. nov. sp. nov. a new anaerobic, haloalkiliphilic carbohydrate-fermenting bacterium from soda lake and proposing of Cyclonatronumiaceae fam. nov. in the phylum Balneolaeota.</title>
        <authorList>
            <person name="Zhilina T.N."/>
            <person name="Sorokin D.Y."/>
            <person name="Zavarzina D.G."/>
            <person name="Toshchakov S.V."/>
            <person name="Kublanov I.V."/>
        </authorList>
    </citation>
    <scope>NUCLEOTIDE SEQUENCE</scope>
    <source>
        <strain evidence="7">Z-1702</strain>
    </source>
</reference>
<evidence type="ECO:0000256" key="1">
    <source>
        <dbReference type="ARBA" id="ARBA00001946"/>
    </source>
</evidence>
<dbReference type="Gene3D" id="1.10.600.10">
    <property type="entry name" value="Farnesyl Diphosphate Synthase"/>
    <property type="match status" value="1"/>
</dbReference>
<dbReference type="Pfam" id="PF00348">
    <property type="entry name" value="polyprenyl_synt"/>
    <property type="match status" value="1"/>
</dbReference>
<dbReference type="RefSeq" id="WP_210511385.1">
    <property type="nucleotide sequence ID" value="NZ_JAFIDN010000004.1"/>
</dbReference>
<evidence type="ECO:0000256" key="2">
    <source>
        <dbReference type="ARBA" id="ARBA00006706"/>
    </source>
</evidence>
<dbReference type="AlphaFoldDB" id="A0A8J7S8X2"/>
<keyword evidence="5" id="KW-0460">Magnesium</keyword>
<evidence type="ECO:0000256" key="5">
    <source>
        <dbReference type="ARBA" id="ARBA00022842"/>
    </source>
</evidence>
<dbReference type="Proteomes" id="UP000673975">
    <property type="component" value="Unassembled WGS sequence"/>
</dbReference>
<name>A0A8J7S8X2_9BACT</name>
<accession>A0A8J7S8X2</accession>
<dbReference type="GO" id="GO:0008299">
    <property type="term" value="P:isoprenoid biosynthetic process"/>
    <property type="evidence" value="ECO:0007669"/>
    <property type="project" value="InterPro"/>
</dbReference>
<comment type="caution">
    <text evidence="7">The sequence shown here is derived from an EMBL/GenBank/DDBJ whole genome shotgun (WGS) entry which is preliminary data.</text>
</comment>
<sequence length="339" mass="38631">MTQQATENIINNNSTSITSLEQIQKPIAAELSDFKKHFRENLKTDVFLLNRIINYLLRMKGKELRPTLVLLSAKLCGDITGRTYTAATMIELLHTATLIHDDVVDEADRRRGLLSINKVWKNKASVLLGDFLLAKGLLVAVDSEETELLKALSTAVKRMSEGELRQLKASKLQNMTEEKYYRIITEKTGSLLVACCECGAISTSVDEPTRQRMRDIGHHIGLAFQIRDDLLDYSHRETGKSSGNDIIERKITLPFIAALDKSGMLEARKMRWLYRKKKKGDEDVSRIREFVNKNGGLTYAHQKMEEHAGKALILLSEFPESETRDLFSELIRFVIYRKK</sequence>
<proteinExistence type="inferred from homology"/>
<keyword evidence="4" id="KW-0479">Metal-binding</keyword>
<dbReference type="SFLD" id="SFLDS00005">
    <property type="entry name" value="Isoprenoid_Synthase_Type_I"/>
    <property type="match status" value="1"/>
</dbReference>
<dbReference type="PROSITE" id="PS00444">
    <property type="entry name" value="POLYPRENYL_SYNTHASE_2"/>
    <property type="match status" value="1"/>
</dbReference>
<dbReference type="InterPro" id="IPR033749">
    <property type="entry name" value="Polyprenyl_synt_CS"/>
</dbReference>
<organism evidence="7 8">
    <name type="scientific">Natronogracilivirga saccharolytica</name>
    <dbReference type="NCBI Taxonomy" id="2812953"/>
    <lineage>
        <taxon>Bacteria</taxon>
        <taxon>Pseudomonadati</taxon>
        <taxon>Balneolota</taxon>
        <taxon>Balneolia</taxon>
        <taxon>Balneolales</taxon>
        <taxon>Cyclonatronaceae</taxon>
        <taxon>Natronogracilivirga</taxon>
    </lineage>
</organism>
<evidence type="ECO:0000256" key="4">
    <source>
        <dbReference type="ARBA" id="ARBA00022723"/>
    </source>
</evidence>
<dbReference type="PANTHER" id="PTHR12001:SF69">
    <property type="entry name" value="ALL TRANS-POLYPRENYL-DIPHOSPHATE SYNTHASE PDSS1"/>
    <property type="match status" value="1"/>
</dbReference>
<dbReference type="CDD" id="cd00685">
    <property type="entry name" value="Trans_IPPS_HT"/>
    <property type="match status" value="1"/>
</dbReference>
<evidence type="ECO:0000256" key="3">
    <source>
        <dbReference type="ARBA" id="ARBA00022679"/>
    </source>
</evidence>
<evidence type="ECO:0000313" key="7">
    <source>
        <dbReference type="EMBL" id="MBP3192488.1"/>
    </source>
</evidence>
<dbReference type="PROSITE" id="PS00723">
    <property type="entry name" value="POLYPRENYL_SYNTHASE_1"/>
    <property type="match status" value="1"/>
</dbReference>